<reference evidence="1 2" key="1">
    <citation type="journal article" date="2013" name="Mar. Genomics">
        <title>Expression of sulfatases in Rhodopirellula baltica and the diversity of sulfatases in the genus Rhodopirellula.</title>
        <authorList>
            <person name="Wegner C.E."/>
            <person name="Richter-Heitmann T."/>
            <person name="Klindworth A."/>
            <person name="Klockow C."/>
            <person name="Richter M."/>
            <person name="Achstetter T."/>
            <person name="Glockner F.O."/>
            <person name="Harder J."/>
        </authorList>
    </citation>
    <scope>NUCLEOTIDE SEQUENCE [LARGE SCALE GENOMIC DNA]</scope>
    <source>
        <strain evidence="1 2">SM41</strain>
    </source>
</reference>
<accession>M5U1Y6</accession>
<dbReference type="PATRIC" id="fig|1263870.3.peg.3282"/>
<keyword evidence="2" id="KW-1185">Reference proteome</keyword>
<comment type="caution">
    <text evidence="1">The sequence shown here is derived from an EMBL/GenBank/DDBJ whole genome shotgun (WGS) entry which is preliminary data.</text>
</comment>
<dbReference type="EMBL" id="ANOH01000215">
    <property type="protein sequence ID" value="EMI55450.1"/>
    <property type="molecule type" value="Genomic_DNA"/>
</dbReference>
<sequence>MSLVSADVVFSGTGRCLFGNIVQDHQPLVDSTASTAAADFRSPAGVRCGKIFRQQKRADSTI</sequence>
<protein>
    <submittedName>
        <fullName evidence="1">Uncharacterized protein</fullName>
    </submittedName>
</protein>
<organism evidence="1 2">
    <name type="scientific">Rhodopirellula sallentina SM41</name>
    <dbReference type="NCBI Taxonomy" id="1263870"/>
    <lineage>
        <taxon>Bacteria</taxon>
        <taxon>Pseudomonadati</taxon>
        <taxon>Planctomycetota</taxon>
        <taxon>Planctomycetia</taxon>
        <taxon>Pirellulales</taxon>
        <taxon>Pirellulaceae</taxon>
        <taxon>Rhodopirellula</taxon>
    </lineage>
</organism>
<evidence type="ECO:0000313" key="2">
    <source>
        <dbReference type="Proteomes" id="UP000011885"/>
    </source>
</evidence>
<gene>
    <name evidence="1" type="ORF">RSSM_03093</name>
</gene>
<name>M5U1Y6_9BACT</name>
<evidence type="ECO:0000313" key="1">
    <source>
        <dbReference type="EMBL" id="EMI55450.1"/>
    </source>
</evidence>
<dbReference type="Proteomes" id="UP000011885">
    <property type="component" value="Unassembled WGS sequence"/>
</dbReference>
<proteinExistence type="predicted"/>
<dbReference type="AlphaFoldDB" id="M5U1Y6"/>